<accession>A0A6A7N680</accession>
<feature type="transmembrane region" description="Helical" evidence="1">
    <location>
        <begin position="16"/>
        <end position="34"/>
    </location>
</feature>
<feature type="transmembrane region" description="Helical" evidence="1">
    <location>
        <begin position="157"/>
        <end position="176"/>
    </location>
</feature>
<sequence>MNRDAVPSVQQRATQLALNGALFGVCYPLTNYLAQRHADLGNVAMAWEAALPFLPWMVLPYMTSGLFFVLSFLLVRDRAGLSALSRRVAFATVVACLVFAAWPLRFSLPRPAVDDALPAWLFAQLAAMDRPYNQLPSLHVAYCLIFWAALRGAVTSALMRAALAAWLMLVALSTVFTYQHHALDVAGGAALGALALHLLPSDGDIRKPVAFCYAMLAGLAALAWFALGGVWWLYLGASLLLVARAYYRHHAAFLHKRDGRYPLWIWMLYAPYLCGYLLTWQLVRWHERHRPPFVRHSEGLWVGRRLTEAEAAQLPADCAVIDLSNELSETHALRGRSYHHFPMLDLQAPDAQSARPILAAISTHAAQGRAIYLHCAMGYRRSRQIAQLYKEHYQQ</sequence>
<evidence type="ECO:0000256" key="1">
    <source>
        <dbReference type="SAM" id="Phobius"/>
    </source>
</evidence>
<dbReference type="Proteomes" id="UP000440498">
    <property type="component" value="Unassembled WGS sequence"/>
</dbReference>
<dbReference type="AlphaFoldDB" id="A0A6A7N680"/>
<comment type="caution">
    <text evidence="3">The sequence shown here is derived from an EMBL/GenBank/DDBJ whole genome shotgun (WGS) entry which is preliminary data.</text>
</comment>
<keyword evidence="1" id="KW-1133">Transmembrane helix</keyword>
<reference evidence="3 4" key="1">
    <citation type="submission" date="2019-10" db="EMBL/GenBank/DDBJ databases">
        <title>Two novel species isolated from a subtropical stream in China.</title>
        <authorList>
            <person name="Lu H."/>
        </authorList>
    </citation>
    <scope>NUCLEOTIDE SEQUENCE [LARGE SCALE GENOMIC DNA]</scope>
    <source>
        <strain evidence="3 4">FT29W</strain>
    </source>
</reference>
<feature type="transmembrane region" description="Helical" evidence="1">
    <location>
        <begin position="211"/>
        <end position="234"/>
    </location>
</feature>
<name>A0A6A7N680_9BURK</name>
<dbReference type="Pfam" id="PF01569">
    <property type="entry name" value="PAP2"/>
    <property type="match status" value="1"/>
</dbReference>
<protein>
    <submittedName>
        <fullName evidence="3">Phosphatase PAP2 family protein</fullName>
    </submittedName>
</protein>
<dbReference type="PANTHER" id="PTHR47216:SF4">
    <property type="entry name" value="OS01G0859400 PROTEIN"/>
    <property type="match status" value="1"/>
</dbReference>
<dbReference type="PANTHER" id="PTHR47216">
    <property type="match status" value="1"/>
</dbReference>
<keyword evidence="1" id="KW-0472">Membrane</keyword>
<dbReference type="EMBL" id="WHUG01000008">
    <property type="protein sequence ID" value="MQA40408.1"/>
    <property type="molecule type" value="Genomic_DNA"/>
</dbReference>
<dbReference type="InterPro" id="IPR000326">
    <property type="entry name" value="PAP2/HPO"/>
</dbReference>
<dbReference type="RefSeq" id="WP_152839640.1">
    <property type="nucleotide sequence ID" value="NZ_WHUG01000008.1"/>
</dbReference>
<feature type="transmembrane region" description="Helical" evidence="1">
    <location>
        <begin position="132"/>
        <end position="150"/>
    </location>
</feature>
<dbReference type="Gene3D" id="3.90.190.10">
    <property type="entry name" value="Protein tyrosine phosphatase superfamily"/>
    <property type="match status" value="1"/>
</dbReference>
<dbReference type="InterPro" id="IPR029021">
    <property type="entry name" value="Prot-tyrosine_phosphatase-like"/>
</dbReference>
<feature type="domain" description="Phosphatidic acid phosphatase type 2/haloperoxidase" evidence="2">
    <location>
        <begin position="89"/>
        <end position="199"/>
    </location>
</feature>
<feature type="transmembrane region" description="Helical" evidence="1">
    <location>
        <begin position="263"/>
        <end position="283"/>
    </location>
</feature>
<feature type="transmembrane region" description="Helical" evidence="1">
    <location>
        <begin position="87"/>
        <end position="104"/>
    </location>
</feature>
<evidence type="ECO:0000259" key="2">
    <source>
        <dbReference type="Pfam" id="PF01569"/>
    </source>
</evidence>
<keyword evidence="1" id="KW-0812">Transmembrane</keyword>
<proteinExistence type="predicted"/>
<feature type="transmembrane region" description="Helical" evidence="1">
    <location>
        <begin position="54"/>
        <end position="75"/>
    </location>
</feature>
<evidence type="ECO:0000313" key="4">
    <source>
        <dbReference type="Proteomes" id="UP000440498"/>
    </source>
</evidence>
<evidence type="ECO:0000313" key="3">
    <source>
        <dbReference type="EMBL" id="MQA40408.1"/>
    </source>
</evidence>
<gene>
    <name evidence="3" type="ORF">GEV02_19835</name>
</gene>
<dbReference type="SUPFAM" id="SSF52799">
    <property type="entry name" value="(Phosphotyrosine protein) phosphatases II"/>
    <property type="match status" value="1"/>
</dbReference>
<keyword evidence="4" id="KW-1185">Reference proteome</keyword>
<organism evidence="3 4">
    <name type="scientific">Rugamonas aquatica</name>
    <dbReference type="NCBI Taxonomy" id="2743357"/>
    <lineage>
        <taxon>Bacteria</taxon>
        <taxon>Pseudomonadati</taxon>
        <taxon>Pseudomonadota</taxon>
        <taxon>Betaproteobacteria</taxon>
        <taxon>Burkholderiales</taxon>
        <taxon>Oxalobacteraceae</taxon>
        <taxon>Telluria group</taxon>
        <taxon>Rugamonas</taxon>
    </lineage>
</organism>